<accession>A0ABD3RW14</accession>
<organism evidence="2 3">
    <name type="scientific">Cyclostephanos tholiformis</name>
    <dbReference type="NCBI Taxonomy" id="382380"/>
    <lineage>
        <taxon>Eukaryota</taxon>
        <taxon>Sar</taxon>
        <taxon>Stramenopiles</taxon>
        <taxon>Ochrophyta</taxon>
        <taxon>Bacillariophyta</taxon>
        <taxon>Coscinodiscophyceae</taxon>
        <taxon>Thalassiosirophycidae</taxon>
        <taxon>Stephanodiscales</taxon>
        <taxon>Stephanodiscaceae</taxon>
        <taxon>Cyclostephanos</taxon>
    </lineage>
</organism>
<dbReference type="Proteomes" id="UP001530377">
    <property type="component" value="Unassembled WGS sequence"/>
</dbReference>
<gene>
    <name evidence="2" type="ORF">ACHAXA_007350</name>
</gene>
<evidence type="ECO:0000313" key="3">
    <source>
        <dbReference type="Proteomes" id="UP001530377"/>
    </source>
</evidence>
<feature type="region of interest" description="Disordered" evidence="1">
    <location>
        <begin position="97"/>
        <end position="136"/>
    </location>
</feature>
<name>A0ABD3RW14_9STRA</name>
<feature type="compositionally biased region" description="Basic and acidic residues" evidence="1">
    <location>
        <begin position="107"/>
        <end position="136"/>
    </location>
</feature>
<evidence type="ECO:0000256" key="1">
    <source>
        <dbReference type="SAM" id="MobiDB-lite"/>
    </source>
</evidence>
<dbReference type="AlphaFoldDB" id="A0ABD3RW14"/>
<keyword evidence="3" id="KW-1185">Reference proteome</keyword>
<proteinExistence type="predicted"/>
<dbReference type="EMBL" id="JALLPB020000150">
    <property type="protein sequence ID" value="KAL3816414.1"/>
    <property type="molecule type" value="Genomic_DNA"/>
</dbReference>
<reference evidence="2 3" key="1">
    <citation type="submission" date="2024-10" db="EMBL/GenBank/DDBJ databases">
        <title>Updated reference genomes for cyclostephanoid diatoms.</title>
        <authorList>
            <person name="Roberts W.R."/>
            <person name="Alverson A.J."/>
        </authorList>
    </citation>
    <scope>NUCLEOTIDE SEQUENCE [LARGE SCALE GENOMIC DNA]</scope>
    <source>
        <strain evidence="2 3">AJA228-03</strain>
    </source>
</reference>
<comment type="caution">
    <text evidence="2">The sequence shown here is derived from an EMBL/GenBank/DDBJ whole genome shotgun (WGS) entry which is preliminary data.</text>
</comment>
<sequence>MVKYATLTKAFNIIPSLHTLKIRASGLLGPRKSKMRANVHGSTRASRMSRHGEFIWADEIGDNVTNVEARRVHDEEKARARIAIRESLVSEAAMRHMRRIVPSRSTPVDRRSSDERESVKEWERESEERVRNRELL</sequence>
<protein>
    <submittedName>
        <fullName evidence="2">Uncharacterized protein</fullName>
    </submittedName>
</protein>
<evidence type="ECO:0000313" key="2">
    <source>
        <dbReference type="EMBL" id="KAL3816414.1"/>
    </source>
</evidence>